<comment type="caution">
    <text evidence="1">The sequence shown here is derived from an EMBL/GenBank/DDBJ whole genome shotgun (WGS) entry which is preliminary data.</text>
</comment>
<evidence type="ECO:0000313" key="1">
    <source>
        <dbReference type="EMBL" id="KAK8897741.1"/>
    </source>
</evidence>
<accession>A0ABR2L3Y2</accession>
<evidence type="ECO:0000313" key="2">
    <source>
        <dbReference type="Proteomes" id="UP001470230"/>
    </source>
</evidence>
<evidence type="ECO:0008006" key="3">
    <source>
        <dbReference type="Google" id="ProtNLM"/>
    </source>
</evidence>
<dbReference type="Proteomes" id="UP001470230">
    <property type="component" value="Unassembled WGS sequence"/>
</dbReference>
<proteinExistence type="predicted"/>
<protein>
    <recommendedName>
        <fullName evidence="3">Mediator of RNA polymerase II transcription subunit 7</fullName>
    </recommendedName>
</protein>
<gene>
    <name evidence="1" type="ORF">M9Y10_015706</name>
</gene>
<name>A0ABR2L3Y2_9EUKA</name>
<reference evidence="1 2" key="1">
    <citation type="submission" date="2024-04" db="EMBL/GenBank/DDBJ databases">
        <title>Tritrichomonas musculus Genome.</title>
        <authorList>
            <person name="Alves-Ferreira E."/>
            <person name="Grigg M."/>
            <person name="Lorenzi H."/>
            <person name="Galac M."/>
        </authorList>
    </citation>
    <scope>NUCLEOTIDE SEQUENCE [LARGE SCALE GENOMIC DNA]</scope>
    <source>
        <strain evidence="1 2">EAF2021</strain>
    </source>
</reference>
<organism evidence="1 2">
    <name type="scientific">Tritrichomonas musculus</name>
    <dbReference type="NCBI Taxonomy" id="1915356"/>
    <lineage>
        <taxon>Eukaryota</taxon>
        <taxon>Metamonada</taxon>
        <taxon>Parabasalia</taxon>
        <taxon>Tritrichomonadida</taxon>
        <taxon>Tritrichomonadidae</taxon>
        <taxon>Tritrichomonas</taxon>
    </lineage>
</organism>
<sequence length="130" mass="15466">MTEGNNQKELNISDIREDLLINSVHFFDYNEQLTFKFIKYISEFINIPSYADNSRLISRLVNTSAGLDEVLKKLLAALLDLSDLFEKMEKEMKKEPIYHRFIKQNELISKYEKLVMALYHIESYESEKYK</sequence>
<keyword evidence="2" id="KW-1185">Reference proteome</keyword>
<dbReference type="EMBL" id="JAPFFF010000002">
    <property type="protein sequence ID" value="KAK8897741.1"/>
    <property type="molecule type" value="Genomic_DNA"/>
</dbReference>